<sequence length="295" mass="32791">MVNLLWLQTFCALVETGHFTRTAEKLAMTQPGVSQHIRKLEDYYGCVLLNRRGKQFDLTDAGQQVHRQARQALAMLGELDRSVRTDSPWEGVIRIASPGSLGLKLYPALLDYQRAHPGLSMDYVFAPNDSVEQSLVENRRDLGFVTRTSTRAELSCVPISSEPLLLAMPAGGGAVTWEALERLGFINHPDGAHHASLLLGANFPCFEQISQFTQRGFSNQIGLILEPVSRGLGFTVLPAHAVAAFPQQASIAVHHLSNPVSETLYLLKRRFQQVPQRVEMIINHIEGLLAEKRFE</sequence>
<dbReference type="SUPFAM" id="SSF53850">
    <property type="entry name" value="Periplasmic binding protein-like II"/>
    <property type="match status" value="1"/>
</dbReference>
<evidence type="ECO:0000256" key="1">
    <source>
        <dbReference type="ARBA" id="ARBA00009437"/>
    </source>
</evidence>
<dbReference type="InterPro" id="IPR000847">
    <property type="entry name" value="LysR_HTH_N"/>
</dbReference>
<dbReference type="InterPro" id="IPR036390">
    <property type="entry name" value="WH_DNA-bd_sf"/>
</dbReference>
<dbReference type="InterPro" id="IPR005119">
    <property type="entry name" value="LysR_subst-bd"/>
</dbReference>
<dbReference type="RefSeq" id="WP_345196941.1">
    <property type="nucleotide sequence ID" value="NZ_BAABFL010000415.1"/>
</dbReference>
<proteinExistence type="inferred from homology"/>
<dbReference type="Gene3D" id="3.40.190.10">
    <property type="entry name" value="Periplasmic binding protein-like II"/>
    <property type="match status" value="2"/>
</dbReference>
<feature type="domain" description="HTH lysR-type" evidence="5">
    <location>
        <begin position="2"/>
        <end position="59"/>
    </location>
</feature>
<dbReference type="Proteomes" id="UP001500604">
    <property type="component" value="Unassembled WGS sequence"/>
</dbReference>
<gene>
    <name evidence="6" type="ORF">GCM10023116_29990</name>
</gene>
<evidence type="ECO:0000313" key="6">
    <source>
        <dbReference type="EMBL" id="GAA4650716.1"/>
    </source>
</evidence>
<evidence type="ECO:0000256" key="4">
    <source>
        <dbReference type="ARBA" id="ARBA00023163"/>
    </source>
</evidence>
<keyword evidence="7" id="KW-1185">Reference proteome</keyword>
<accession>A0ABP8V4I8</accession>
<name>A0ABP8V4I8_9GAMM</name>
<evidence type="ECO:0000259" key="5">
    <source>
        <dbReference type="PROSITE" id="PS50931"/>
    </source>
</evidence>
<dbReference type="Pfam" id="PF03466">
    <property type="entry name" value="LysR_substrate"/>
    <property type="match status" value="1"/>
</dbReference>
<dbReference type="PRINTS" id="PR00039">
    <property type="entry name" value="HTHLYSR"/>
</dbReference>
<dbReference type="PANTHER" id="PTHR30126">
    <property type="entry name" value="HTH-TYPE TRANSCRIPTIONAL REGULATOR"/>
    <property type="match status" value="1"/>
</dbReference>
<dbReference type="Pfam" id="PF00126">
    <property type="entry name" value="HTH_1"/>
    <property type="match status" value="1"/>
</dbReference>
<evidence type="ECO:0000313" key="7">
    <source>
        <dbReference type="Proteomes" id="UP001500604"/>
    </source>
</evidence>
<dbReference type="InterPro" id="IPR036388">
    <property type="entry name" value="WH-like_DNA-bd_sf"/>
</dbReference>
<dbReference type="EMBL" id="BAABFL010000415">
    <property type="protein sequence ID" value="GAA4650716.1"/>
    <property type="molecule type" value="Genomic_DNA"/>
</dbReference>
<keyword evidence="4" id="KW-0804">Transcription</keyword>
<comment type="similarity">
    <text evidence="1">Belongs to the LysR transcriptional regulatory family.</text>
</comment>
<organism evidence="6 7">
    <name type="scientific">Kistimonas scapharcae</name>
    <dbReference type="NCBI Taxonomy" id="1036133"/>
    <lineage>
        <taxon>Bacteria</taxon>
        <taxon>Pseudomonadati</taxon>
        <taxon>Pseudomonadota</taxon>
        <taxon>Gammaproteobacteria</taxon>
        <taxon>Oceanospirillales</taxon>
        <taxon>Endozoicomonadaceae</taxon>
        <taxon>Kistimonas</taxon>
    </lineage>
</organism>
<keyword evidence="2" id="KW-0805">Transcription regulation</keyword>
<evidence type="ECO:0000256" key="2">
    <source>
        <dbReference type="ARBA" id="ARBA00023015"/>
    </source>
</evidence>
<dbReference type="CDD" id="cd05466">
    <property type="entry name" value="PBP2_LTTR_substrate"/>
    <property type="match status" value="1"/>
</dbReference>
<reference evidence="7" key="1">
    <citation type="journal article" date="2019" name="Int. J. Syst. Evol. Microbiol.">
        <title>The Global Catalogue of Microorganisms (GCM) 10K type strain sequencing project: providing services to taxonomists for standard genome sequencing and annotation.</title>
        <authorList>
            <consortium name="The Broad Institute Genomics Platform"/>
            <consortium name="The Broad Institute Genome Sequencing Center for Infectious Disease"/>
            <person name="Wu L."/>
            <person name="Ma J."/>
        </authorList>
    </citation>
    <scope>NUCLEOTIDE SEQUENCE [LARGE SCALE GENOMIC DNA]</scope>
    <source>
        <strain evidence="7">JCM 17805</strain>
    </source>
</reference>
<evidence type="ECO:0000256" key="3">
    <source>
        <dbReference type="ARBA" id="ARBA00023125"/>
    </source>
</evidence>
<dbReference type="SUPFAM" id="SSF46785">
    <property type="entry name" value="Winged helix' DNA-binding domain"/>
    <property type="match status" value="1"/>
</dbReference>
<dbReference type="Gene3D" id="1.10.10.10">
    <property type="entry name" value="Winged helix-like DNA-binding domain superfamily/Winged helix DNA-binding domain"/>
    <property type="match status" value="1"/>
</dbReference>
<dbReference type="PANTHER" id="PTHR30126:SF99">
    <property type="entry name" value="TRANSCRIPTIONAL REGULATOR LYSR FAMILY"/>
    <property type="match status" value="1"/>
</dbReference>
<comment type="caution">
    <text evidence="6">The sequence shown here is derived from an EMBL/GenBank/DDBJ whole genome shotgun (WGS) entry which is preliminary data.</text>
</comment>
<dbReference type="PROSITE" id="PS50931">
    <property type="entry name" value="HTH_LYSR"/>
    <property type="match status" value="1"/>
</dbReference>
<keyword evidence="3" id="KW-0238">DNA-binding</keyword>
<protein>
    <submittedName>
        <fullName evidence="6">LysR family transcriptional regulator</fullName>
    </submittedName>
</protein>